<keyword evidence="4" id="KW-0158">Chromosome</keyword>
<keyword evidence="9" id="KW-1185">Reference proteome</keyword>
<comment type="similarity">
    <text evidence="3">Belongs to the archaeal histone HMF family.</text>
</comment>
<dbReference type="CDD" id="cd22909">
    <property type="entry name" value="HFD_archaea_histone-like"/>
    <property type="match status" value="1"/>
</dbReference>
<dbReference type="RefSeq" id="WP_042691314.1">
    <property type="nucleotide sequence ID" value="NZ_CABMAB010000002.1"/>
</dbReference>
<evidence type="ECO:0000259" key="7">
    <source>
        <dbReference type="SMART" id="SM00803"/>
    </source>
</evidence>
<dbReference type="Proteomes" id="UP000077428">
    <property type="component" value="Unassembled WGS sequence"/>
</dbReference>
<feature type="domain" description="TATA box binding protein associated factor (TAF) histone-like fold" evidence="7">
    <location>
        <begin position="5"/>
        <end position="66"/>
    </location>
</feature>
<protein>
    <submittedName>
        <fullName evidence="8">Histone-like transcription factor (CBF/NF-Y) and archaeal histone</fullName>
    </submittedName>
</protein>
<organism evidence="8 9">
    <name type="scientific">Methanobrevibacter oralis</name>
    <dbReference type="NCBI Taxonomy" id="66851"/>
    <lineage>
        <taxon>Archaea</taxon>
        <taxon>Methanobacteriati</taxon>
        <taxon>Methanobacteriota</taxon>
        <taxon>Methanomada group</taxon>
        <taxon>Methanobacteria</taxon>
        <taxon>Methanobacteriales</taxon>
        <taxon>Methanobacteriaceae</taxon>
        <taxon>Methanobrevibacter</taxon>
    </lineage>
</organism>
<dbReference type="EMBL" id="LWMU01000048">
    <property type="protein sequence ID" value="KZX13574.1"/>
    <property type="molecule type" value="Genomic_DNA"/>
</dbReference>
<dbReference type="Pfam" id="PF00808">
    <property type="entry name" value="CBFD_NFYB_HMF"/>
    <property type="match status" value="1"/>
</dbReference>
<dbReference type="InterPro" id="IPR003958">
    <property type="entry name" value="CBFA_NFYB_domain"/>
</dbReference>
<reference evidence="9" key="1">
    <citation type="journal article" date="2016" name="Genome Announc.">
        <title>Draft Genome Sequences of Methanobrevibacter curvatus DSM11111, Methanobrevibacter cuticularis DSM11139, Methanobrevibacter filiformis DSM11501, and Methanobrevibacter oralis DSM7256.</title>
        <authorList>
            <person name="Poehlein A."/>
            <person name="Seedorf H."/>
        </authorList>
    </citation>
    <scope>NUCLEOTIDE SEQUENCE [LARGE SCALE GENOMIC DNA]</scope>
    <source>
        <strain evidence="9">DSM 7256 / JCM 30027 / ZR</strain>
    </source>
</reference>
<dbReference type="InterPro" id="IPR009072">
    <property type="entry name" value="Histone-fold"/>
</dbReference>
<evidence type="ECO:0000313" key="9">
    <source>
        <dbReference type="Proteomes" id="UP000077428"/>
    </source>
</evidence>
<name>A0A166BMX3_METOA</name>
<dbReference type="PATRIC" id="fig|66851.6.peg.547"/>
<dbReference type="GO" id="GO:0005694">
    <property type="term" value="C:chromosome"/>
    <property type="evidence" value="ECO:0007669"/>
    <property type="project" value="UniProtKB-SubCell"/>
</dbReference>
<dbReference type="Gene3D" id="1.10.20.10">
    <property type="entry name" value="Histone, subunit A"/>
    <property type="match status" value="1"/>
</dbReference>
<dbReference type="SMART" id="SM00803">
    <property type="entry name" value="TAF"/>
    <property type="match status" value="1"/>
</dbReference>
<evidence type="ECO:0000313" key="8">
    <source>
        <dbReference type="EMBL" id="KZX13574.1"/>
    </source>
</evidence>
<evidence type="ECO:0000256" key="4">
    <source>
        <dbReference type="ARBA" id="ARBA00022454"/>
    </source>
</evidence>
<dbReference type="InterPro" id="IPR004823">
    <property type="entry name" value="TAF_TATA-bd_Histone-like_dom"/>
</dbReference>
<dbReference type="InterPro" id="IPR050947">
    <property type="entry name" value="Archaeal_histone_HMF"/>
</dbReference>
<dbReference type="GO" id="GO:0046982">
    <property type="term" value="F:protein heterodimerization activity"/>
    <property type="evidence" value="ECO:0007669"/>
    <property type="project" value="InterPro"/>
</dbReference>
<comment type="subcellular location">
    <subcellularLocation>
        <location evidence="1">Chromosome</location>
    </subcellularLocation>
    <subcellularLocation>
        <location evidence="2">Cytoplasm</location>
    </subcellularLocation>
</comment>
<dbReference type="GO" id="GO:0005737">
    <property type="term" value="C:cytoplasm"/>
    <property type="evidence" value="ECO:0007669"/>
    <property type="project" value="UniProtKB-SubCell"/>
</dbReference>
<dbReference type="SUPFAM" id="SSF47113">
    <property type="entry name" value="Histone-fold"/>
    <property type="match status" value="1"/>
</dbReference>
<sequence>MSELPIAPVGRILKNAGAQRISDDAKIALAEALEEKGDEIAQKAVNFARHAGRKTVKAEDIKLAIK</sequence>
<evidence type="ECO:0000256" key="1">
    <source>
        <dbReference type="ARBA" id="ARBA00004286"/>
    </source>
</evidence>
<keyword evidence="6" id="KW-0238">DNA-binding</keyword>
<evidence type="ECO:0000256" key="6">
    <source>
        <dbReference type="ARBA" id="ARBA00023125"/>
    </source>
</evidence>
<evidence type="ECO:0000256" key="2">
    <source>
        <dbReference type="ARBA" id="ARBA00004496"/>
    </source>
</evidence>
<evidence type="ECO:0000256" key="3">
    <source>
        <dbReference type="ARBA" id="ARBA00008264"/>
    </source>
</evidence>
<dbReference type="PANTHER" id="PTHR47828:SF1">
    <property type="entry name" value="ARCHAEAL HISTONE A"/>
    <property type="match status" value="1"/>
</dbReference>
<dbReference type="NCBIfam" id="NF043032">
    <property type="entry name" value="archaea_histone"/>
    <property type="match status" value="1"/>
</dbReference>
<accession>A0A166BMX3</accession>
<gene>
    <name evidence="8" type="ORF">MBORA_04840</name>
</gene>
<dbReference type="GO" id="GO:0003677">
    <property type="term" value="F:DNA binding"/>
    <property type="evidence" value="ECO:0007669"/>
    <property type="project" value="UniProtKB-KW"/>
</dbReference>
<dbReference type="PANTHER" id="PTHR47828">
    <property type="entry name" value="ARCHAEAL HISTONE A"/>
    <property type="match status" value="1"/>
</dbReference>
<proteinExistence type="inferred from homology"/>
<dbReference type="STRING" id="66851.MBORA_04840"/>
<keyword evidence="5" id="KW-0963">Cytoplasm</keyword>
<dbReference type="OrthoDB" id="7514at2157"/>
<dbReference type="GeneID" id="28487778"/>
<evidence type="ECO:0000256" key="5">
    <source>
        <dbReference type="ARBA" id="ARBA00022490"/>
    </source>
</evidence>
<comment type="caution">
    <text evidence="8">The sequence shown here is derived from an EMBL/GenBank/DDBJ whole genome shotgun (WGS) entry which is preliminary data.</text>
</comment>
<dbReference type="InterPro" id="IPR050004">
    <property type="entry name" value="HmfB-like"/>
</dbReference>
<dbReference type="AlphaFoldDB" id="A0A166BMX3"/>